<organism evidence="6 7">
    <name type="scientific">Saccharopolyspora elongata</name>
    <dbReference type="NCBI Taxonomy" id="2530387"/>
    <lineage>
        <taxon>Bacteria</taxon>
        <taxon>Bacillati</taxon>
        <taxon>Actinomycetota</taxon>
        <taxon>Actinomycetes</taxon>
        <taxon>Pseudonocardiales</taxon>
        <taxon>Pseudonocardiaceae</taxon>
        <taxon>Saccharopolyspora</taxon>
    </lineage>
</organism>
<comment type="caution">
    <text evidence="6">The sequence shown here is derived from an EMBL/GenBank/DDBJ whole genome shotgun (WGS) entry which is preliminary data.</text>
</comment>
<keyword evidence="3" id="KW-1133">Transmembrane helix</keyword>
<dbReference type="EMBL" id="SMKW01000064">
    <property type="protein sequence ID" value="TDD40974.1"/>
    <property type="molecule type" value="Genomic_DNA"/>
</dbReference>
<dbReference type="OrthoDB" id="582337at2"/>
<evidence type="ECO:0000256" key="3">
    <source>
        <dbReference type="ARBA" id="ARBA00022989"/>
    </source>
</evidence>
<proteinExistence type="predicted"/>
<evidence type="ECO:0000259" key="5">
    <source>
        <dbReference type="Pfam" id="PF02656"/>
    </source>
</evidence>
<evidence type="ECO:0000256" key="1">
    <source>
        <dbReference type="ARBA" id="ARBA00004127"/>
    </source>
</evidence>
<comment type="subcellular location">
    <subcellularLocation>
        <location evidence="1">Endomembrane system</location>
        <topology evidence="1">Multi-pass membrane protein</topology>
    </subcellularLocation>
</comment>
<name>A0A4R4YAV9_9PSEU</name>
<dbReference type="AlphaFoldDB" id="A0A4R4YAV9"/>
<keyword evidence="4" id="KW-0472">Membrane</keyword>
<dbReference type="InterPro" id="IPR003807">
    <property type="entry name" value="DUF202"/>
</dbReference>
<dbReference type="RefSeq" id="WP_132492640.1">
    <property type="nucleotide sequence ID" value="NZ_SMKW01000064.1"/>
</dbReference>
<dbReference type="Pfam" id="PF02656">
    <property type="entry name" value="DUF202"/>
    <property type="match status" value="1"/>
</dbReference>
<keyword evidence="2" id="KW-0812">Transmembrane</keyword>
<evidence type="ECO:0000256" key="4">
    <source>
        <dbReference type="ARBA" id="ARBA00023136"/>
    </source>
</evidence>
<evidence type="ECO:0000256" key="2">
    <source>
        <dbReference type="ARBA" id="ARBA00022692"/>
    </source>
</evidence>
<protein>
    <submittedName>
        <fullName evidence="6">DUF202 domain-containing protein</fullName>
    </submittedName>
</protein>
<sequence>MRGRLRTRPRWHEEREEPDYRFTLANERNFPAWLRTSLALVAGAVALNQLVPPFRPIGASTLAVVQLVLIET</sequence>
<keyword evidence="7" id="KW-1185">Reference proteome</keyword>
<evidence type="ECO:0000313" key="7">
    <source>
        <dbReference type="Proteomes" id="UP000294947"/>
    </source>
</evidence>
<reference evidence="6 7" key="1">
    <citation type="submission" date="2019-03" db="EMBL/GenBank/DDBJ databases">
        <title>Draft genome sequences of novel Actinobacteria.</title>
        <authorList>
            <person name="Sahin N."/>
            <person name="Ay H."/>
            <person name="Saygin H."/>
        </authorList>
    </citation>
    <scope>NUCLEOTIDE SEQUENCE [LARGE SCALE GENOMIC DNA]</scope>
    <source>
        <strain evidence="6 7">7K502</strain>
    </source>
</reference>
<gene>
    <name evidence="6" type="ORF">E1288_34055</name>
</gene>
<dbReference type="Proteomes" id="UP000294947">
    <property type="component" value="Unassembled WGS sequence"/>
</dbReference>
<feature type="domain" description="DUF202" evidence="5">
    <location>
        <begin position="21"/>
        <end position="68"/>
    </location>
</feature>
<dbReference type="GO" id="GO:0012505">
    <property type="term" value="C:endomembrane system"/>
    <property type="evidence" value="ECO:0007669"/>
    <property type="project" value="UniProtKB-SubCell"/>
</dbReference>
<accession>A0A4R4YAV9</accession>
<evidence type="ECO:0000313" key="6">
    <source>
        <dbReference type="EMBL" id="TDD40974.1"/>
    </source>
</evidence>